<accession>A0ABN8EM03</accession>
<evidence type="ECO:0000313" key="2">
    <source>
        <dbReference type="Proteomes" id="UP000838100"/>
    </source>
</evidence>
<reference evidence="1" key="1">
    <citation type="submission" date="2021-12" db="EMBL/GenBank/DDBJ databases">
        <authorList>
            <person name="Rodrigo-Torres L."/>
            <person name="Arahal R. D."/>
            <person name="Lucena T."/>
        </authorList>
    </citation>
    <scope>NUCLEOTIDE SEQUENCE</scope>
    <source>
        <strain evidence="1">CECT 8267</strain>
    </source>
</reference>
<dbReference type="Pfam" id="PF05354">
    <property type="entry name" value="Phage_attach"/>
    <property type="match status" value="1"/>
</dbReference>
<gene>
    <name evidence="1" type="ORF">SIN8267_02306</name>
</gene>
<dbReference type="InterPro" id="IPR008018">
    <property type="entry name" value="Phage_tail_attach_FII"/>
</dbReference>
<name>A0ABN8EM03_9GAMM</name>
<evidence type="ECO:0000313" key="1">
    <source>
        <dbReference type="EMBL" id="CAH0992190.1"/>
    </source>
</evidence>
<dbReference type="RefSeq" id="WP_237444882.1">
    <property type="nucleotide sequence ID" value="NZ_CAKLPX010000002.1"/>
</dbReference>
<dbReference type="Gene3D" id="2.40.10.180">
    <property type="entry name" value="Phage tail proteins"/>
    <property type="match status" value="1"/>
</dbReference>
<dbReference type="EMBL" id="CAKLPX010000002">
    <property type="protein sequence ID" value="CAH0992190.1"/>
    <property type="molecule type" value="Genomic_DNA"/>
</dbReference>
<dbReference type="Proteomes" id="UP000838100">
    <property type="component" value="Unassembled WGS sequence"/>
</dbReference>
<protein>
    <submittedName>
        <fullName evidence="1">Uncharacterized protein</fullName>
    </submittedName>
</protein>
<comment type="caution">
    <text evidence="1">The sequence shown here is derived from an EMBL/GenBank/DDBJ whole genome shotgun (WGS) entry which is preliminary data.</text>
</comment>
<proteinExistence type="predicted"/>
<dbReference type="InterPro" id="IPR053734">
    <property type="entry name" value="Phage_Head-Tail_Connect_sf"/>
</dbReference>
<sequence>MRISVSFVMNVNDRFKKAIDSQFSHLGRMATYLKPLSGTQEIRVIARRPEQLFELGDGHLHAEDPQLEFRVSEVATPSRGDEIHIDGRIYRIESEPRLDLHQLVWITESLPLIE</sequence>
<organism evidence="1 2">
    <name type="scientific">Sinobacterium norvegicum</name>
    <dbReference type="NCBI Taxonomy" id="1641715"/>
    <lineage>
        <taxon>Bacteria</taxon>
        <taxon>Pseudomonadati</taxon>
        <taxon>Pseudomonadota</taxon>
        <taxon>Gammaproteobacteria</taxon>
        <taxon>Cellvibrionales</taxon>
        <taxon>Spongiibacteraceae</taxon>
        <taxon>Sinobacterium</taxon>
    </lineage>
</organism>
<keyword evidence="2" id="KW-1185">Reference proteome</keyword>